<protein>
    <recommendedName>
        <fullName evidence="3">Right handed beta helix domain-containing protein</fullName>
    </recommendedName>
</protein>
<dbReference type="EMBL" id="HBEK01017910">
    <property type="protein sequence ID" value="CAD8399787.1"/>
    <property type="molecule type" value="Transcribed_RNA"/>
</dbReference>
<sequence length="427" mass="46853">MRKGERKLWSRSHFSIGLGGNALAWADFRTSQAIDMKFGNVAFVATCWVLLLVSWSDAGIINLKCQEGLAKQINDAPPFSTLIADKRCLWRINFSVLIRKSMTLSGVRLKLVSEVPRTLLKIEAPGVRLHDFVLIGNSGFADAKATRMPLLHIVAGNFYVQNGQFYNSTKDGVLVSGERAEIINGPIIGGVIKDIVGRGLDRDLVSLTTASAGKVNTKNIVVDNVRMYSSGLRGAVEISDGVEDIFVRNVYAENCFYAVAIQDHGLGYLQMNKRVLISNVIAIHSDFAVLSQVVGVRHGEVSISRVIAKQCRKALILKNLDWVRVEDVRVIGSQDSGPIVSIYNCANLKLRDISIGGGKPTISAISVTFPRRVRIEGITLGKHSKAQYGLDLRLRPKSATNSLKISHVDLAAARIRRIRVQRVSTIP</sequence>
<organism evidence="2">
    <name type="scientific">Rhodosorus marinus</name>
    <dbReference type="NCBI Taxonomy" id="101924"/>
    <lineage>
        <taxon>Eukaryota</taxon>
        <taxon>Rhodophyta</taxon>
        <taxon>Stylonematophyceae</taxon>
        <taxon>Stylonematales</taxon>
        <taxon>Stylonemataceae</taxon>
        <taxon>Rhodosorus</taxon>
    </lineage>
</organism>
<dbReference type="AlphaFoldDB" id="A0A7S0BPE1"/>
<gene>
    <name evidence="2" type="ORF">RMAR0315_LOCUS9780</name>
</gene>
<dbReference type="SUPFAM" id="SSF51126">
    <property type="entry name" value="Pectin lyase-like"/>
    <property type="match status" value="1"/>
</dbReference>
<proteinExistence type="predicted"/>
<accession>A0A7S0BPE1</accession>
<evidence type="ECO:0000256" key="1">
    <source>
        <dbReference type="SAM" id="Phobius"/>
    </source>
</evidence>
<keyword evidence="1" id="KW-0812">Transmembrane</keyword>
<keyword evidence="1" id="KW-1133">Transmembrane helix</keyword>
<reference evidence="2" key="1">
    <citation type="submission" date="2021-01" db="EMBL/GenBank/DDBJ databases">
        <authorList>
            <person name="Corre E."/>
            <person name="Pelletier E."/>
            <person name="Niang G."/>
            <person name="Scheremetjew M."/>
            <person name="Finn R."/>
            <person name="Kale V."/>
            <person name="Holt S."/>
            <person name="Cochrane G."/>
            <person name="Meng A."/>
            <person name="Brown T."/>
            <person name="Cohen L."/>
        </authorList>
    </citation>
    <scope>NUCLEOTIDE SEQUENCE</scope>
    <source>
        <strain evidence="2">UTEX LB 2760</strain>
    </source>
</reference>
<dbReference type="InterPro" id="IPR012334">
    <property type="entry name" value="Pectin_lyas_fold"/>
</dbReference>
<dbReference type="InterPro" id="IPR011050">
    <property type="entry name" value="Pectin_lyase_fold/virulence"/>
</dbReference>
<dbReference type="Gene3D" id="2.160.20.10">
    <property type="entry name" value="Single-stranded right-handed beta-helix, Pectin lyase-like"/>
    <property type="match status" value="1"/>
</dbReference>
<evidence type="ECO:0008006" key="3">
    <source>
        <dbReference type="Google" id="ProtNLM"/>
    </source>
</evidence>
<feature type="transmembrane region" description="Helical" evidence="1">
    <location>
        <begin position="38"/>
        <end position="56"/>
    </location>
</feature>
<name>A0A7S0BPE1_9RHOD</name>
<keyword evidence="1" id="KW-0472">Membrane</keyword>
<evidence type="ECO:0000313" key="2">
    <source>
        <dbReference type="EMBL" id="CAD8399787.1"/>
    </source>
</evidence>